<evidence type="ECO:0000256" key="5">
    <source>
        <dbReference type="ARBA" id="ARBA00023136"/>
    </source>
</evidence>
<dbReference type="KEGG" id="caua:113110877"/>
<evidence type="ECO:0000313" key="8">
    <source>
        <dbReference type="Proteomes" id="UP000515129"/>
    </source>
</evidence>
<feature type="transmembrane region" description="Helical" evidence="6">
    <location>
        <begin position="68"/>
        <end position="89"/>
    </location>
</feature>
<evidence type="ECO:0000256" key="7">
    <source>
        <dbReference type="SAM" id="SignalP"/>
    </source>
</evidence>
<evidence type="ECO:0000256" key="2">
    <source>
        <dbReference type="ARBA" id="ARBA00006864"/>
    </source>
</evidence>
<dbReference type="GeneID" id="113110877"/>
<dbReference type="GO" id="GO:0005886">
    <property type="term" value="C:plasma membrane"/>
    <property type="evidence" value="ECO:0007669"/>
    <property type="project" value="TreeGrafter"/>
</dbReference>
<dbReference type="PRINTS" id="PR01453">
    <property type="entry name" value="EPMEMFAMILY"/>
</dbReference>
<name>A0A6P6QFI5_CARAU</name>
<keyword evidence="3 6" id="KW-0812">Transmembrane</keyword>
<dbReference type="PANTHER" id="PTHR10671:SF8">
    <property type="entry name" value="EPITHELIAL MEMBRANE PROTEIN 3"/>
    <property type="match status" value="1"/>
</dbReference>
<dbReference type="Pfam" id="PF00822">
    <property type="entry name" value="PMP22_Claudin"/>
    <property type="match status" value="1"/>
</dbReference>
<keyword evidence="8" id="KW-1185">Reference proteome</keyword>
<dbReference type="PROSITE" id="PS01221">
    <property type="entry name" value="PMP22_1"/>
    <property type="match status" value="1"/>
</dbReference>
<keyword evidence="5 6" id="KW-0472">Membrane</keyword>
<keyword evidence="7" id="KW-0732">Signal</keyword>
<dbReference type="InterPro" id="IPR050579">
    <property type="entry name" value="PMP-22/EMP/MP20-like"/>
</dbReference>
<comment type="similarity">
    <text evidence="2 6">Belongs to the PMP-22/EMP/MP20 family.</text>
</comment>
<comment type="subcellular location">
    <subcellularLocation>
        <location evidence="1 6">Membrane</location>
        <topology evidence="1 6">Multi-pass membrane protein</topology>
    </subcellularLocation>
</comment>
<proteinExistence type="inferred from homology"/>
<feature type="transmembrane region" description="Helical" evidence="6">
    <location>
        <begin position="96"/>
        <end position="121"/>
    </location>
</feature>
<feature type="chain" id="PRO_5027731915" evidence="7">
    <location>
        <begin position="18"/>
        <end position="165"/>
    </location>
</feature>
<dbReference type="InterPro" id="IPR004032">
    <property type="entry name" value="PMP22_EMP_MP20"/>
</dbReference>
<keyword evidence="4 6" id="KW-1133">Transmembrane helix</keyword>
<reference evidence="9" key="1">
    <citation type="submission" date="2025-08" db="UniProtKB">
        <authorList>
            <consortium name="RefSeq"/>
        </authorList>
    </citation>
    <scope>IDENTIFICATION</scope>
    <source>
        <strain evidence="9">Wakin</strain>
        <tissue evidence="9">Muscle</tissue>
    </source>
</reference>
<dbReference type="AlphaFoldDB" id="A0A6P6QFI5"/>
<evidence type="ECO:0000313" key="9">
    <source>
        <dbReference type="RefSeq" id="XP_026130925.1"/>
    </source>
</evidence>
<evidence type="ECO:0000256" key="1">
    <source>
        <dbReference type="ARBA" id="ARBA00004141"/>
    </source>
</evidence>
<dbReference type="RefSeq" id="XP_026130925.1">
    <property type="nucleotide sequence ID" value="XM_026275140.1"/>
</dbReference>
<gene>
    <name evidence="9" type="primary">LOC113110877</name>
</gene>
<protein>
    <submittedName>
        <fullName evidence="9">Epithelial membrane protein 3-like</fullName>
    </submittedName>
</protein>
<feature type="transmembrane region" description="Helical" evidence="6">
    <location>
        <begin position="141"/>
        <end position="161"/>
    </location>
</feature>
<feature type="signal peptide" evidence="7">
    <location>
        <begin position="1"/>
        <end position="17"/>
    </location>
</feature>
<accession>A0A6P6QFI5</accession>
<sequence length="165" mass="18690">MAFLLMCVTVLHLVTLAMLFIATMEKSWWSWGDTENTDLWYKCIYENATGPWLCASAKDSEWLQSVQAFMILSVVLSSISFMVFLGQLFTMSRGGLFFFTGFCQLFAGLAAFGAVLIYTFQRSAILQDSRELEKGHFGYCYILAWVCVPLLLISGALYVHLRKQA</sequence>
<evidence type="ECO:0000256" key="3">
    <source>
        <dbReference type="ARBA" id="ARBA00022692"/>
    </source>
</evidence>
<dbReference type="InterPro" id="IPR004031">
    <property type="entry name" value="PMP22/EMP/MP20/Claudin"/>
</dbReference>
<comment type="caution">
    <text evidence="6">Lacks conserved residue(s) required for the propagation of feature annotation.</text>
</comment>
<dbReference type="OrthoDB" id="8714888at2759"/>
<dbReference type="PANTHER" id="PTHR10671">
    <property type="entry name" value="EPITHELIAL MEMBRANE PROTEIN-RELATED"/>
    <property type="match status" value="1"/>
</dbReference>
<evidence type="ECO:0000256" key="6">
    <source>
        <dbReference type="RuleBase" id="RU363088"/>
    </source>
</evidence>
<dbReference type="Proteomes" id="UP000515129">
    <property type="component" value="Chromosome 11"/>
</dbReference>
<organism evidence="8 9">
    <name type="scientific">Carassius auratus</name>
    <name type="common">Goldfish</name>
    <dbReference type="NCBI Taxonomy" id="7957"/>
    <lineage>
        <taxon>Eukaryota</taxon>
        <taxon>Metazoa</taxon>
        <taxon>Chordata</taxon>
        <taxon>Craniata</taxon>
        <taxon>Vertebrata</taxon>
        <taxon>Euteleostomi</taxon>
        <taxon>Actinopterygii</taxon>
        <taxon>Neopterygii</taxon>
        <taxon>Teleostei</taxon>
        <taxon>Ostariophysi</taxon>
        <taxon>Cypriniformes</taxon>
        <taxon>Cyprinidae</taxon>
        <taxon>Cyprininae</taxon>
        <taxon>Carassius</taxon>
    </lineage>
</organism>
<evidence type="ECO:0000256" key="4">
    <source>
        <dbReference type="ARBA" id="ARBA00022989"/>
    </source>
</evidence>
<dbReference type="Gene3D" id="1.20.140.150">
    <property type="match status" value="1"/>
</dbReference>